<accession>A0ABV7HUI5</accession>
<dbReference type="Gene3D" id="3.30.70.1070">
    <property type="entry name" value="Sporulation related repeat"/>
    <property type="match status" value="1"/>
</dbReference>
<keyword evidence="5" id="KW-1185">Reference proteome</keyword>
<protein>
    <submittedName>
        <fullName evidence="4">SPOR domain-containing protein</fullName>
    </submittedName>
</protein>
<sequence>MTRDYARKKRPAPKATKPRNQAPAWVWLFIGSMLGAFVMFLVYLWGISPNHPAPQTAAKQSTPEPQTKPAADPNKKAPLPKPRFDFYKLLQEEEVIVPATEPNRRSDDTPPATPVEYLLQVGSFRNPDDADKLRAQLILLNLDARTESVTINNGERWHRVVVGPFDNQSKLSKARTTLVTNQYNALVLKRKPGG</sequence>
<keyword evidence="2" id="KW-0812">Transmembrane</keyword>
<dbReference type="InterPro" id="IPR052521">
    <property type="entry name" value="Cell_div_SPOR-domain"/>
</dbReference>
<gene>
    <name evidence="4" type="ORF">ACFOEB_14890</name>
</gene>
<name>A0ABV7HUI5_9GAMM</name>
<evidence type="ECO:0000256" key="2">
    <source>
        <dbReference type="SAM" id="Phobius"/>
    </source>
</evidence>
<evidence type="ECO:0000313" key="5">
    <source>
        <dbReference type="Proteomes" id="UP001595548"/>
    </source>
</evidence>
<keyword evidence="2" id="KW-1133">Transmembrane helix</keyword>
<evidence type="ECO:0000259" key="3">
    <source>
        <dbReference type="PROSITE" id="PS51724"/>
    </source>
</evidence>
<keyword evidence="2" id="KW-0472">Membrane</keyword>
<evidence type="ECO:0000313" key="4">
    <source>
        <dbReference type="EMBL" id="MFC3156496.1"/>
    </source>
</evidence>
<dbReference type="RefSeq" id="WP_382417756.1">
    <property type="nucleotide sequence ID" value="NZ_AP031500.1"/>
</dbReference>
<dbReference type="PANTHER" id="PTHR38687">
    <property type="entry name" value="CELL DIVISION PROTEIN DEDD-RELATED"/>
    <property type="match status" value="1"/>
</dbReference>
<dbReference type="Pfam" id="PF05036">
    <property type="entry name" value="SPOR"/>
    <property type="match status" value="1"/>
</dbReference>
<feature type="transmembrane region" description="Helical" evidence="2">
    <location>
        <begin position="24"/>
        <end position="46"/>
    </location>
</feature>
<proteinExistence type="predicted"/>
<dbReference type="SUPFAM" id="SSF110997">
    <property type="entry name" value="Sporulation related repeat"/>
    <property type="match status" value="1"/>
</dbReference>
<evidence type="ECO:0000256" key="1">
    <source>
        <dbReference type="SAM" id="MobiDB-lite"/>
    </source>
</evidence>
<dbReference type="PROSITE" id="PS51724">
    <property type="entry name" value="SPOR"/>
    <property type="match status" value="1"/>
</dbReference>
<comment type="caution">
    <text evidence="4">The sequence shown here is derived from an EMBL/GenBank/DDBJ whole genome shotgun (WGS) entry which is preliminary data.</text>
</comment>
<organism evidence="4 5">
    <name type="scientific">Gilvimarinus japonicus</name>
    <dbReference type="NCBI Taxonomy" id="1796469"/>
    <lineage>
        <taxon>Bacteria</taxon>
        <taxon>Pseudomonadati</taxon>
        <taxon>Pseudomonadota</taxon>
        <taxon>Gammaproteobacteria</taxon>
        <taxon>Cellvibrionales</taxon>
        <taxon>Cellvibrionaceae</taxon>
        <taxon>Gilvimarinus</taxon>
    </lineage>
</organism>
<dbReference type="Proteomes" id="UP001595548">
    <property type="component" value="Unassembled WGS sequence"/>
</dbReference>
<reference evidence="5" key="1">
    <citation type="journal article" date="2019" name="Int. J. Syst. Evol. Microbiol.">
        <title>The Global Catalogue of Microorganisms (GCM) 10K type strain sequencing project: providing services to taxonomists for standard genome sequencing and annotation.</title>
        <authorList>
            <consortium name="The Broad Institute Genomics Platform"/>
            <consortium name="The Broad Institute Genome Sequencing Center for Infectious Disease"/>
            <person name="Wu L."/>
            <person name="Ma J."/>
        </authorList>
    </citation>
    <scope>NUCLEOTIDE SEQUENCE [LARGE SCALE GENOMIC DNA]</scope>
    <source>
        <strain evidence="5">KCTC 52141</strain>
    </source>
</reference>
<feature type="domain" description="SPOR" evidence="3">
    <location>
        <begin position="111"/>
        <end position="191"/>
    </location>
</feature>
<feature type="region of interest" description="Disordered" evidence="1">
    <location>
        <begin position="53"/>
        <end position="80"/>
    </location>
</feature>
<dbReference type="InterPro" id="IPR007730">
    <property type="entry name" value="SPOR-like_dom"/>
</dbReference>
<dbReference type="InterPro" id="IPR036680">
    <property type="entry name" value="SPOR-like_sf"/>
</dbReference>
<dbReference type="EMBL" id="JBHRTL010000031">
    <property type="protein sequence ID" value="MFC3156496.1"/>
    <property type="molecule type" value="Genomic_DNA"/>
</dbReference>